<evidence type="ECO:0000313" key="2">
    <source>
        <dbReference type="Proteomes" id="UP000034086"/>
    </source>
</evidence>
<comment type="caution">
    <text evidence="1">The sequence shown here is derived from an EMBL/GenBank/DDBJ whole genome shotgun (WGS) entry which is preliminary data.</text>
</comment>
<dbReference type="Proteomes" id="UP000034086">
    <property type="component" value="Unassembled WGS sequence"/>
</dbReference>
<organism evidence="1 2">
    <name type="scientific">Candidatus Woesebacteria bacterium GW2011_GWE1_45_18</name>
    <dbReference type="NCBI Taxonomy" id="1618598"/>
    <lineage>
        <taxon>Bacteria</taxon>
        <taxon>Candidatus Woeseibacteriota</taxon>
    </lineage>
</organism>
<gene>
    <name evidence="1" type="ORF">UX03_C0006G0020</name>
</gene>
<dbReference type="EMBL" id="LCKQ01000006">
    <property type="protein sequence ID" value="KKU03990.1"/>
    <property type="molecule type" value="Genomic_DNA"/>
</dbReference>
<evidence type="ECO:0000313" key="1">
    <source>
        <dbReference type="EMBL" id="KKU03990.1"/>
    </source>
</evidence>
<dbReference type="AlphaFoldDB" id="A0A0G1Q5S9"/>
<protein>
    <submittedName>
        <fullName evidence="1">Uncharacterized protein</fullName>
    </submittedName>
</protein>
<sequence>MSKLFFDHLIVYEEVEKGIDRVAKSQEERDELWQIVDELVHHRALGFILARLPRAHHEEFLEKFHQAPYDEGLLDYLKEKIGENLEELLREELGGLAYELLEEITGSEQKK</sequence>
<name>A0A0G1Q5S9_9BACT</name>
<accession>A0A0G1Q5S9</accession>
<reference evidence="1 2" key="1">
    <citation type="journal article" date="2015" name="Nature">
        <title>rRNA introns, odd ribosomes, and small enigmatic genomes across a large radiation of phyla.</title>
        <authorList>
            <person name="Brown C.T."/>
            <person name="Hug L.A."/>
            <person name="Thomas B.C."/>
            <person name="Sharon I."/>
            <person name="Castelle C.J."/>
            <person name="Singh A."/>
            <person name="Wilkins M.J."/>
            <person name="Williams K.H."/>
            <person name="Banfield J.F."/>
        </authorList>
    </citation>
    <scope>NUCLEOTIDE SEQUENCE [LARGE SCALE GENOMIC DNA]</scope>
</reference>
<proteinExistence type="predicted"/>